<keyword evidence="3" id="KW-1185">Reference proteome</keyword>
<accession>A0ABD3RQS1</accession>
<dbReference type="PANTHER" id="PTHR36971:SF1">
    <property type="entry name" value="METHYLTRANSFERASE DOMAIN-CONTAINING PROTEIN"/>
    <property type="match status" value="1"/>
</dbReference>
<dbReference type="EMBL" id="JALLPB020000205">
    <property type="protein sequence ID" value="KAL3815289.1"/>
    <property type="molecule type" value="Genomic_DNA"/>
</dbReference>
<dbReference type="Proteomes" id="UP001530377">
    <property type="component" value="Unassembled WGS sequence"/>
</dbReference>
<name>A0ABD3RQS1_9STRA</name>
<reference evidence="2 3" key="1">
    <citation type="submission" date="2024-10" db="EMBL/GenBank/DDBJ databases">
        <title>Updated reference genomes for cyclostephanoid diatoms.</title>
        <authorList>
            <person name="Roberts W.R."/>
            <person name="Alverson A.J."/>
        </authorList>
    </citation>
    <scope>NUCLEOTIDE SEQUENCE [LARGE SCALE GENOMIC DNA]</scope>
    <source>
        <strain evidence="2 3">AJA228-03</strain>
    </source>
</reference>
<feature type="region of interest" description="Disordered" evidence="1">
    <location>
        <begin position="21"/>
        <end position="40"/>
    </location>
</feature>
<dbReference type="AlphaFoldDB" id="A0ABD3RQS1"/>
<evidence type="ECO:0000313" key="3">
    <source>
        <dbReference type="Proteomes" id="UP001530377"/>
    </source>
</evidence>
<dbReference type="PANTHER" id="PTHR36971">
    <property type="entry name" value="UNNAMED PRODUCT"/>
    <property type="match status" value="1"/>
</dbReference>
<evidence type="ECO:0000256" key="1">
    <source>
        <dbReference type="SAM" id="MobiDB-lite"/>
    </source>
</evidence>
<organism evidence="2 3">
    <name type="scientific">Cyclostephanos tholiformis</name>
    <dbReference type="NCBI Taxonomy" id="382380"/>
    <lineage>
        <taxon>Eukaryota</taxon>
        <taxon>Sar</taxon>
        <taxon>Stramenopiles</taxon>
        <taxon>Ochrophyta</taxon>
        <taxon>Bacillariophyta</taxon>
        <taxon>Coscinodiscophyceae</taxon>
        <taxon>Thalassiosirophycidae</taxon>
        <taxon>Stephanodiscales</taxon>
        <taxon>Stephanodiscaceae</taxon>
        <taxon>Cyclostephanos</taxon>
    </lineage>
</organism>
<proteinExistence type="predicted"/>
<gene>
    <name evidence="2" type="ORF">ACHAXA_006791</name>
</gene>
<evidence type="ECO:0000313" key="2">
    <source>
        <dbReference type="EMBL" id="KAL3815289.1"/>
    </source>
</evidence>
<sequence length="340" mass="38073">MMDDGNAARYPTLRCIVIDREKTSLPPPPPPSTVGATIPHNENSTRAYAKRFRVFAFREFLLRTYFRPSSLSSSGGGNDGAAVVLDVAGGNGHLSWILRNADGINSIVVDPVRPKHDRLIKSMNFLIDHPDEAALRSVEGLPTHQPLARLMPSLIENCERRDDRGRPIMTSPSYMRIRVDSKLVAMLRKVIVDGPSSGGDDALRSWDAYWYNESVNSANVPEEDGKSFALSDDSQICDSRRALEVFRSVDLIVGFHPDQATEAIIDMALLLRVPFAVVPCCVFPSEFPERTLGGKRVRIYSELVEYLRTKHDGIRTTTLPFIATEFARKLVMYMLMEDFK</sequence>
<comment type="caution">
    <text evidence="2">The sequence shown here is derived from an EMBL/GenBank/DDBJ whole genome shotgun (WGS) entry which is preliminary data.</text>
</comment>
<protein>
    <submittedName>
        <fullName evidence="2">Uncharacterized protein</fullName>
    </submittedName>
</protein>